<protein>
    <recommendedName>
        <fullName evidence="14">ST3 beta-galactoside alpha-2,3-sialyltransferase 1</fullName>
    </recommendedName>
</protein>
<evidence type="ECO:0000256" key="11">
    <source>
        <dbReference type="ARBA" id="ARBA00023180"/>
    </source>
</evidence>
<dbReference type="GO" id="GO:0003836">
    <property type="term" value="F:beta-galactoside (CMP) alpha-2,3-sialyltransferase activity"/>
    <property type="evidence" value="ECO:0007669"/>
    <property type="project" value="TreeGrafter"/>
</dbReference>
<evidence type="ECO:0000256" key="1">
    <source>
        <dbReference type="ARBA" id="ARBA00004323"/>
    </source>
</evidence>
<dbReference type="PANTHER" id="PTHR46032:SF6">
    <property type="entry name" value="CMP-N-ACETYLNEURAMINATE-BETA-GALACTOSAMIDE-ALPHA-2,3-SIALYLTRANSFERASE 1"/>
    <property type="match status" value="1"/>
</dbReference>
<comment type="caution">
    <text evidence="12">The sequence shown here is derived from an EMBL/GenBank/DDBJ whole genome shotgun (WGS) entry which is preliminary data.</text>
</comment>
<evidence type="ECO:0000313" key="13">
    <source>
        <dbReference type="Proteomes" id="UP001219934"/>
    </source>
</evidence>
<evidence type="ECO:0008006" key="14">
    <source>
        <dbReference type="Google" id="ProtNLM"/>
    </source>
</evidence>
<evidence type="ECO:0000313" key="12">
    <source>
        <dbReference type="EMBL" id="KAJ4920542.1"/>
    </source>
</evidence>
<keyword evidence="13" id="KW-1185">Reference proteome</keyword>
<evidence type="ECO:0000256" key="7">
    <source>
        <dbReference type="ARBA" id="ARBA00022989"/>
    </source>
</evidence>
<evidence type="ECO:0000256" key="2">
    <source>
        <dbReference type="ARBA" id="ARBA00006003"/>
    </source>
</evidence>
<keyword evidence="6" id="KW-0735">Signal-anchor</keyword>
<evidence type="ECO:0000256" key="5">
    <source>
        <dbReference type="ARBA" id="ARBA00022692"/>
    </source>
</evidence>
<keyword evidence="7" id="KW-1133">Transmembrane helix</keyword>
<dbReference type="Proteomes" id="UP001219934">
    <property type="component" value="Unassembled WGS sequence"/>
</dbReference>
<dbReference type="InterPro" id="IPR051757">
    <property type="entry name" value="Beta-gal_alpha2-3_sialyltrans"/>
</dbReference>
<keyword evidence="5" id="KW-0812">Transmembrane</keyword>
<gene>
    <name evidence="12" type="ORF">JOQ06_024741</name>
</gene>
<evidence type="ECO:0000256" key="10">
    <source>
        <dbReference type="ARBA" id="ARBA00023157"/>
    </source>
</evidence>
<dbReference type="EMBL" id="JAPTMU010000188">
    <property type="protein sequence ID" value="KAJ4920542.1"/>
    <property type="molecule type" value="Genomic_DNA"/>
</dbReference>
<proteinExistence type="inferred from homology"/>
<sequence length="213" mass="24446">MVVLLEGSPISTEEHWSSVGVIIAFLVTSLTKALLPRCSVRTFYTQVLNEEERQRLCQNMAGALKGAQRQALSFKHHTDKMISKLTLLVIMMLTGNCMLWKAYIAQSTCACKECSPSKDLWYNKRFNKSVQPFLSANMNFSEEAFKWWKRLQNEQGTFDLFKKTVHDLFGMFPKPDVKEYHPDRCRTCAVVGNSGNLLRSRYGPVIDFYDVVI</sequence>
<dbReference type="Gene3D" id="3.90.1480.20">
    <property type="entry name" value="Glycosyl transferase family 29"/>
    <property type="match status" value="1"/>
</dbReference>
<evidence type="ECO:0000256" key="8">
    <source>
        <dbReference type="ARBA" id="ARBA00023034"/>
    </source>
</evidence>
<organism evidence="12 13">
    <name type="scientific">Pogonophryne albipinna</name>
    <dbReference type="NCBI Taxonomy" id="1090488"/>
    <lineage>
        <taxon>Eukaryota</taxon>
        <taxon>Metazoa</taxon>
        <taxon>Chordata</taxon>
        <taxon>Craniata</taxon>
        <taxon>Vertebrata</taxon>
        <taxon>Euteleostomi</taxon>
        <taxon>Actinopterygii</taxon>
        <taxon>Neopterygii</taxon>
        <taxon>Teleostei</taxon>
        <taxon>Neoteleostei</taxon>
        <taxon>Acanthomorphata</taxon>
        <taxon>Eupercaria</taxon>
        <taxon>Perciformes</taxon>
        <taxon>Notothenioidei</taxon>
        <taxon>Pogonophryne</taxon>
    </lineage>
</organism>
<name>A0AAD6A987_9TELE</name>
<keyword evidence="3" id="KW-0328">Glycosyltransferase</keyword>
<keyword evidence="8" id="KW-0333">Golgi apparatus</keyword>
<dbReference type="InterPro" id="IPR038578">
    <property type="entry name" value="GT29-like_sf"/>
</dbReference>
<evidence type="ECO:0000256" key="9">
    <source>
        <dbReference type="ARBA" id="ARBA00023136"/>
    </source>
</evidence>
<keyword evidence="9" id="KW-0472">Membrane</keyword>
<feature type="non-terminal residue" evidence="12">
    <location>
        <position position="213"/>
    </location>
</feature>
<evidence type="ECO:0000256" key="6">
    <source>
        <dbReference type="ARBA" id="ARBA00022968"/>
    </source>
</evidence>
<keyword evidence="10" id="KW-1015">Disulfide bond</keyword>
<keyword evidence="11" id="KW-0325">Glycoprotein</keyword>
<dbReference type="PANTHER" id="PTHR46032">
    <property type="entry name" value="ALPHA-2,3-SIALYLTRANSFERASE ST3GAL I ISOFORM X1"/>
    <property type="match status" value="1"/>
</dbReference>
<accession>A0AAD6A987</accession>
<keyword evidence="4" id="KW-0808">Transferase</keyword>
<dbReference type="GO" id="GO:0000139">
    <property type="term" value="C:Golgi membrane"/>
    <property type="evidence" value="ECO:0007669"/>
    <property type="project" value="UniProtKB-SubCell"/>
</dbReference>
<comment type="similarity">
    <text evidence="2">Belongs to the glycosyltransferase 29 family.</text>
</comment>
<dbReference type="AlphaFoldDB" id="A0AAD6A987"/>
<evidence type="ECO:0000256" key="3">
    <source>
        <dbReference type="ARBA" id="ARBA00022676"/>
    </source>
</evidence>
<dbReference type="Pfam" id="PF00777">
    <property type="entry name" value="Glyco_transf_29"/>
    <property type="match status" value="1"/>
</dbReference>
<dbReference type="GO" id="GO:0097503">
    <property type="term" value="P:sialylation"/>
    <property type="evidence" value="ECO:0007669"/>
    <property type="project" value="TreeGrafter"/>
</dbReference>
<evidence type="ECO:0000256" key="4">
    <source>
        <dbReference type="ARBA" id="ARBA00022679"/>
    </source>
</evidence>
<reference evidence="12" key="1">
    <citation type="submission" date="2022-11" db="EMBL/GenBank/DDBJ databases">
        <title>Chromosome-level genome of Pogonophryne albipinna.</title>
        <authorList>
            <person name="Jo E."/>
        </authorList>
    </citation>
    <scope>NUCLEOTIDE SEQUENCE</scope>
    <source>
        <strain evidence="12">SGF0006</strain>
        <tissue evidence="12">Muscle</tissue>
    </source>
</reference>
<dbReference type="InterPro" id="IPR001675">
    <property type="entry name" value="Glyco_trans_29"/>
</dbReference>
<comment type="subcellular location">
    <subcellularLocation>
        <location evidence="1">Golgi apparatus membrane</location>
        <topology evidence="1">Single-pass type II membrane protein</topology>
    </subcellularLocation>
</comment>